<dbReference type="SUPFAM" id="SSF46785">
    <property type="entry name" value="Winged helix' DNA-binding domain"/>
    <property type="match status" value="1"/>
</dbReference>
<dbReference type="InterPro" id="IPR036388">
    <property type="entry name" value="WH-like_DNA-bd_sf"/>
</dbReference>
<feature type="domain" description="Transcription regulator PadR N-terminal" evidence="1">
    <location>
        <begin position="13"/>
        <end position="85"/>
    </location>
</feature>
<sequence length="183" mass="20515">MNGQKISDLGYGILGLLANNPMSGYAVRQLFATTALSVYSSSPGSIYPALNKLQRLGMIHQVPQPDSASNNKKMYVLTEKGEQALMDWFAFPQLESHEIGKCLQSLMLRFSMMGRHVTQAHLKDFLKKMIDHLTHWHGFLETSHQAMGPEVHFTGRYALKAGVMQAASDLEWARSTLADLYKQ</sequence>
<dbReference type="PANTHER" id="PTHR43252">
    <property type="entry name" value="TRANSCRIPTIONAL REGULATOR YQJI"/>
    <property type="match status" value="1"/>
</dbReference>
<dbReference type="InterPro" id="IPR005149">
    <property type="entry name" value="Tscrpt_reg_PadR_N"/>
</dbReference>
<dbReference type="Proteomes" id="UP001268683">
    <property type="component" value="Chromosome"/>
</dbReference>
<dbReference type="InterPro" id="IPR036390">
    <property type="entry name" value="WH_DNA-bd_sf"/>
</dbReference>
<organism evidence="2 3">
    <name type="scientific">Temperatibacter marinus</name>
    <dbReference type="NCBI Taxonomy" id="1456591"/>
    <lineage>
        <taxon>Bacteria</taxon>
        <taxon>Pseudomonadati</taxon>
        <taxon>Pseudomonadota</taxon>
        <taxon>Alphaproteobacteria</taxon>
        <taxon>Kordiimonadales</taxon>
        <taxon>Temperatibacteraceae</taxon>
        <taxon>Temperatibacter</taxon>
    </lineage>
</organism>
<dbReference type="EMBL" id="CP123872">
    <property type="protein sequence ID" value="WND04052.1"/>
    <property type="molecule type" value="Genomic_DNA"/>
</dbReference>
<dbReference type="RefSeq" id="WP_310799916.1">
    <property type="nucleotide sequence ID" value="NZ_CP123872.1"/>
</dbReference>
<dbReference type="PANTHER" id="PTHR43252:SF6">
    <property type="entry name" value="NEGATIVE TRANSCRIPTION REGULATOR PADR"/>
    <property type="match status" value="1"/>
</dbReference>
<gene>
    <name evidence="2" type="ORF">QGN29_06650</name>
</gene>
<evidence type="ECO:0000259" key="1">
    <source>
        <dbReference type="Pfam" id="PF03551"/>
    </source>
</evidence>
<evidence type="ECO:0000313" key="3">
    <source>
        <dbReference type="Proteomes" id="UP001268683"/>
    </source>
</evidence>
<dbReference type="AlphaFoldDB" id="A0AA52EEK2"/>
<reference evidence="2" key="1">
    <citation type="submission" date="2023-04" db="EMBL/GenBank/DDBJ databases">
        <title>Complete genome sequence of Temperatibacter marinus.</title>
        <authorList>
            <person name="Rong J.-C."/>
            <person name="Yi M.-L."/>
            <person name="Zhao Q."/>
        </authorList>
    </citation>
    <scope>NUCLEOTIDE SEQUENCE</scope>
    <source>
        <strain evidence="2">NBRC 110045</strain>
    </source>
</reference>
<keyword evidence="3" id="KW-1185">Reference proteome</keyword>
<protein>
    <submittedName>
        <fullName evidence="2">PadR family transcriptional regulator</fullName>
    </submittedName>
</protein>
<evidence type="ECO:0000313" key="2">
    <source>
        <dbReference type="EMBL" id="WND04052.1"/>
    </source>
</evidence>
<dbReference type="Gene3D" id="1.10.10.10">
    <property type="entry name" value="Winged helix-like DNA-binding domain superfamily/Winged helix DNA-binding domain"/>
    <property type="match status" value="1"/>
</dbReference>
<name>A0AA52EEK2_9PROT</name>
<proteinExistence type="predicted"/>
<dbReference type="Pfam" id="PF03551">
    <property type="entry name" value="PadR"/>
    <property type="match status" value="1"/>
</dbReference>
<dbReference type="KEGG" id="tmk:QGN29_06650"/>
<accession>A0AA52EEK2</accession>